<protein>
    <recommendedName>
        <fullName evidence="10">Major facilitator superfamily (MFS) profile domain-containing protein</fullName>
    </recommendedName>
</protein>
<evidence type="ECO:0000313" key="9">
    <source>
        <dbReference type="Proteomes" id="UP000007241"/>
    </source>
</evidence>
<feature type="transmembrane region" description="Helical" evidence="7">
    <location>
        <begin position="333"/>
        <end position="353"/>
    </location>
</feature>
<keyword evidence="4 7" id="KW-1133">Transmembrane helix</keyword>
<dbReference type="GO" id="GO:0022857">
    <property type="term" value="F:transmembrane transporter activity"/>
    <property type="evidence" value="ECO:0000318"/>
    <property type="project" value="GO_Central"/>
</dbReference>
<gene>
    <name evidence="8" type="ORF">BATDEDRAFT_22057</name>
</gene>
<dbReference type="OrthoDB" id="2985014at2759"/>
<dbReference type="InterPro" id="IPR036259">
    <property type="entry name" value="MFS_trans_sf"/>
</dbReference>
<dbReference type="FunCoup" id="F4NS42">
    <property type="interactions" value="107"/>
</dbReference>
<feature type="transmembrane region" description="Helical" evidence="7">
    <location>
        <begin position="62"/>
        <end position="80"/>
    </location>
</feature>
<feature type="transmembrane region" description="Helical" evidence="7">
    <location>
        <begin position="429"/>
        <end position="448"/>
    </location>
</feature>
<name>F4NS42_BATDJ</name>
<evidence type="ECO:0000256" key="5">
    <source>
        <dbReference type="ARBA" id="ARBA00023136"/>
    </source>
</evidence>
<feature type="transmembrane region" description="Helical" evidence="7">
    <location>
        <begin position="121"/>
        <end position="142"/>
    </location>
</feature>
<feature type="transmembrane region" description="Helical" evidence="7">
    <location>
        <begin position="277"/>
        <end position="297"/>
    </location>
</feature>
<organism evidence="8 9">
    <name type="scientific">Batrachochytrium dendrobatidis (strain JAM81 / FGSC 10211)</name>
    <name type="common">Frog chytrid fungus</name>
    <dbReference type="NCBI Taxonomy" id="684364"/>
    <lineage>
        <taxon>Eukaryota</taxon>
        <taxon>Fungi</taxon>
        <taxon>Fungi incertae sedis</taxon>
        <taxon>Chytridiomycota</taxon>
        <taxon>Chytridiomycota incertae sedis</taxon>
        <taxon>Chytridiomycetes</taxon>
        <taxon>Rhizophydiales</taxon>
        <taxon>Rhizophydiales incertae sedis</taxon>
        <taxon>Batrachochytrium</taxon>
    </lineage>
</organism>
<dbReference type="OMA" id="NCLHSDK"/>
<dbReference type="Pfam" id="PF07690">
    <property type="entry name" value="MFS_1"/>
    <property type="match status" value="1"/>
</dbReference>
<dbReference type="InterPro" id="IPR011701">
    <property type="entry name" value="MFS"/>
</dbReference>
<keyword evidence="2" id="KW-0813">Transport</keyword>
<evidence type="ECO:0000256" key="4">
    <source>
        <dbReference type="ARBA" id="ARBA00022989"/>
    </source>
</evidence>
<dbReference type="HOGENOM" id="CLU_001265_0_1_1"/>
<keyword evidence="3 7" id="KW-0812">Transmembrane</keyword>
<dbReference type="STRING" id="684364.F4NS42"/>
<keyword evidence="5 7" id="KW-0472">Membrane</keyword>
<feature type="transmembrane region" description="Helical" evidence="7">
    <location>
        <begin position="365"/>
        <end position="384"/>
    </location>
</feature>
<comment type="subcellular location">
    <subcellularLocation>
        <location evidence="1">Membrane</location>
        <topology evidence="1">Multi-pass membrane protein</topology>
    </subcellularLocation>
</comment>
<dbReference type="Proteomes" id="UP000007241">
    <property type="component" value="Unassembled WGS sequence"/>
</dbReference>
<dbReference type="SUPFAM" id="SSF103473">
    <property type="entry name" value="MFS general substrate transporter"/>
    <property type="match status" value="1"/>
</dbReference>
<dbReference type="EMBL" id="GL882879">
    <property type="protein sequence ID" value="EGF84219.1"/>
    <property type="molecule type" value="Genomic_DNA"/>
</dbReference>
<feature type="region of interest" description="Disordered" evidence="6">
    <location>
        <begin position="528"/>
        <end position="551"/>
    </location>
</feature>
<feature type="transmembrane region" description="Helical" evidence="7">
    <location>
        <begin position="396"/>
        <end position="417"/>
    </location>
</feature>
<dbReference type="Gene3D" id="1.20.1250.20">
    <property type="entry name" value="MFS general substrate transporter like domains"/>
    <property type="match status" value="2"/>
</dbReference>
<evidence type="ECO:0000256" key="6">
    <source>
        <dbReference type="SAM" id="MobiDB-lite"/>
    </source>
</evidence>
<proteinExistence type="predicted"/>
<dbReference type="GeneID" id="18237828"/>
<dbReference type="PANTHER" id="PTHR43791">
    <property type="entry name" value="PERMEASE-RELATED"/>
    <property type="match status" value="1"/>
</dbReference>
<keyword evidence="9" id="KW-1185">Reference proteome</keyword>
<evidence type="ECO:0000256" key="7">
    <source>
        <dbReference type="SAM" id="Phobius"/>
    </source>
</evidence>
<dbReference type="AlphaFoldDB" id="F4NS42"/>
<evidence type="ECO:0008006" key="10">
    <source>
        <dbReference type="Google" id="ProtNLM"/>
    </source>
</evidence>
<feature type="transmembrane region" description="Helical" evidence="7">
    <location>
        <begin position="92"/>
        <end position="115"/>
    </location>
</feature>
<reference evidence="8 9" key="1">
    <citation type="submission" date="2009-12" db="EMBL/GenBank/DDBJ databases">
        <title>The draft genome of Batrachochytrium dendrobatidis.</title>
        <authorList>
            <consortium name="US DOE Joint Genome Institute (JGI-PGF)"/>
            <person name="Kuo A."/>
            <person name="Salamov A."/>
            <person name="Schmutz J."/>
            <person name="Lucas S."/>
            <person name="Pitluck S."/>
            <person name="Rosenblum E."/>
            <person name="Stajich J."/>
            <person name="Eisen M."/>
            <person name="Grigoriev I.V."/>
        </authorList>
    </citation>
    <scope>NUCLEOTIDE SEQUENCE [LARGE SCALE GENOMIC DNA]</scope>
    <source>
        <strain evidence="9">JAM81 / FGSC 10211</strain>
    </source>
</reference>
<dbReference type="InParanoid" id="F4NS42"/>
<evidence type="ECO:0000256" key="3">
    <source>
        <dbReference type="ARBA" id="ARBA00022692"/>
    </source>
</evidence>
<feature type="transmembrane region" description="Helical" evidence="7">
    <location>
        <begin position="460"/>
        <end position="482"/>
    </location>
</feature>
<dbReference type="RefSeq" id="XP_006675457.1">
    <property type="nucleotide sequence ID" value="XM_006675394.1"/>
</dbReference>
<accession>F4NS42</accession>
<sequence length="551" mass="60219">MVEYDPQERELVKTLDKKLIPFLAVLYLSILLDRSVQLNTRLTNPTTRAGLAKDLDMNNSDFSWALISFSIGSILFALPATLTFRLIGSSRWFAICFFSWGLIAATTASTSNFAGFLVTRIFLGIVQAGFVPCILLYVVSFYTKEELATRFSYIISSATAVSSASGLITHYLARADGVMGLAGWQWTSRSDNGMHHFVRFKMLIREPYLKIEVGLSTFPETCHFLSTADRVLAASRGRDGAEDDTNLLITGITKKTKEPIFKFHMIQLLDIVKDPRYWLLALIFFLASVALDCLIILSPEVVVTSFEFNPSDLRNVTGGELDIIISDNDNGNIPAILLSTAPYLLASVVALGVSFHSDNSGERAIHGAIPLLTSSVGFFFMAMLPPKYPGAGPARYFIGLIPAAGGLITAVPSILSYAMEKAQGDTSRATAAALTVVFGNSLGIALAGQPDLFRSSEAPTYPIVCVMCAVSTGLAAALLLLVKWLNQREEDNTWGKAPGLRRLLNDADEAKAWDVELSNLDFLKTEGGYDAGMDSPEPHERWSEDQQFESL</sequence>
<dbReference type="PANTHER" id="PTHR43791:SF36">
    <property type="entry name" value="TRANSPORTER, PUTATIVE (AFU_ORTHOLOGUE AFUA_6G08340)-RELATED"/>
    <property type="match status" value="1"/>
</dbReference>
<evidence type="ECO:0000256" key="1">
    <source>
        <dbReference type="ARBA" id="ARBA00004141"/>
    </source>
</evidence>
<dbReference type="GO" id="GO:0016020">
    <property type="term" value="C:membrane"/>
    <property type="evidence" value="ECO:0000318"/>
    <property type="project" value="GO_Central"/>
</dbReference>
<evidence type="ECO:0000256" key="2">
    <source>
        <dbReference type="ARBA" id="ARBA00022448"/>
    </source>
</evidence>
<evidence type="ECO:0000313" key="8">
    <source>
        <dbReference type="EMBL" id="EGF84219.1"/>
    </source>
</evidence>